<keyword evidence="6" id="KW-0999">Mitochondrion inner membrane</keyword>
<feature type="region of interest" description="Disordered" evidence="12">
    <location>
        <begin position="277"/>
        <end position="296"/>
    </location>
</feature>
<dbReference type="InterPro" id="IPR018108">
    <property type="entry name" value="MCP_transmembrane"/>
</dbReference>
<protein>
    <recommendedName>
        <fullName evidence="10">Solute carrier family 25 member 34</fullName>
    </recommendedName>
</protein>
<dbReference type="Pfam" id="PF13415">
    <property type="entry name" value="Beta-prop_FBX42"/>
    <property type="match status" value="1"/>
</dbReference>
<dbReference type="Proteomes" id="UP000438429">
    <property type="component" value="Unassembled WGS sequence"/>
</dbReference>
<dbReference type="CDD" id="cd22110">
    <property type="entry name" value="F-box_FBXO42"/>
    <property type="match status" value="1"/>
</dbReference>
<evidence type="ECO:0000313" key="15">
    <source>
        <dbReference type="EMBL" id="KAF0034916.1"/>
    </source>
</evidence>
<keyword evidence="9 11" id="KW-0472">Membrane</keyword>
<reference evidence="15 16" key="1">
    <citation type="submission" date="2019-06" db="EMBL/GenBank/DDBJ databases">
        <title>Draft genomes of female and male turbot (Scophthalmus maximus).</title>
        <authorList>
            <person name="Xu H."/>
            <person name="Xu X.-W."/>
            <person name="Shao C."/>
            <person name="Chen S."/>
        </authorList>
    </citation>
    <scope>NUCLEOTIDE SEQUENCE [LARGE SCALE GENOMIC DNA]</scope>
    <source>
        <strain evidence="15">Ysfricsl-2016a</strain>
        <tissue evidence="15">Blood</tissue>
    </source>
</reference>
<evidence type="ECO:0000256" key="7">
    <source>
        <dbReference type="ARBA" id="ARBA00022989"/>
    </source>
</evidence>
<dbReference type="PROSITE" id="PS50920">
    <property type="entry name" value="SOLCAR"/>
    <property type="match status" value="3"/>
</dbReference>
<dbReference type="SUPFAM" id="SSF117281">
    <property type="entry name" value="Kelch motif"/>
    <property type="match status" value="1"/>
</dbReference>
<feature type="repeat" description="Solcar" evidence="11">
    <location>
        <begin position="714"/>
        <end position="807"/>
    </location>
</feature>
<evidence type="ECO:0000256" key="11">
    <source>
        <dbReference type="PROSITE-ProRule" id="PRU00282"/>
    </source>
</evidence>
<feature type="region of interest" description="Disordered" evidence="12">
    <location>
        <begin position="314"/>
        <end position="504"/>
    </location>
</feature>
<evidence type="ECO:0000256" key="5">
    <source>
        <dbReference type="ARBA" id="ARBA00022737"/>
    </source>
</evidence>
<dbReference type="Gene3D" id="1.50.40.10">
    <property type="entry name" value="Mitochondrial carrier domain"/>
    <property type="match status" value="1"/>
</dbReference>
<keyword evidence="8" id="KW-0496">Mitochondrion</keyword>
<feature type="repeat" description="Solcar" evidence="11">
    <location>
        <begin position="617"/>
        <end position="710"/>
    </location>
</feature>
<dbReference type="SMART" id="SM00256">
    <property type="entry name" value="FBOX"/>
    <property type="match status" value="1"/>
</dbReference>
<dbReference type="PANTHER" id="PTHR45928">
    <property type="entry name" value="RE38146P"/>
    <property type="match status" value="1"/>
</dbReference>
<dbReference type="FunFam" id="1.50.40.10:FF:000039">
    <property type="entry name" value="Solute carrier family 25 member 35"/>
    <property type="match status" value="1"/>
</dbReference>
<feature type="compositionally biased region" description="Low complexity" evidence="12">
    <location>
        <begin position="357"/>
        <end position="375"/>
    </location>
</feature>
<feature type="compositionally biased region" description="Gly residues" evidence="12">
    <location>
        <begin position="458"/>
        <end position="467"/>
    </location>
</feature>
<keyword evidence="4 11" id="KW-0812">Transmembrane</keyword>
<accession>A0A6A4SIB7</accession>
<dbReference type="Gene3D" id="2.120.10.80">
    <property type="entry name" value="Kelch-type beta propeller"/>
    <property type="match status" value="1"/>
</dbReference>
<dbReference type="SUPFAM" id="SSF81383">
    <property type="entry name" value="F-box domain"/>
    <property type="match status" value="1"/>
</dbReference>
<evidence type="ECO:0000256" key="1">
    <source>
        <dbReference type="ARBA" id="ARBA00004448"/>
    </source>
</evidence>
<feature type="compositionally biased region" description="Low complexity" evidence="12">
    <location>
        <begin position="333"/>
        <end position="347"/>
    </location>
</feature>
<evidence type="ECO:0000256" key="9">
    <source>
        <dbReference type="ARBA" id="ARBA00023136"/>
    </source>
</evidence>
<dbReference type="PROSITE" id="PS50181">
    <property type="entry name" value="FBOX"/>
    <property type="match status" value="1"/>
</dbReference>
<dbReference type="EMBL" id="VEVO01000011">
    <property type="protein sequence ID" value="KAF0034916.1"/>
    <property type="molecule type" value="Genomic_DNA"/>
</dbReference>
<dbReference type="SUPFAM" id="SSF103506">
    <property type="entry name" value="Mitochondrial carrier"/>
    <property type="match status" value="1"/>
</dbReference>
<comment type="subcellular location">
    <subcellularLocation>
        <location evidence="1">Mitochondrion inner membrane</location>
        <topology evidence="1">Multi-pass membrane protein</topology>
    </subcellularLocation>
</comment>
<evidence type="ECO:0000256" key="8">
    <source>
        <dbReference type="ARBA" id="ARBA00023128"/>
    </source>
</evidence>
<dbReference type="InterPro" id="IPR015915">
    <property type="entry name" value="Kelch-typ_b-propeller"/>
</dbReference>
<dbReference type="InterPro" id="IPR001810">
    <property type="entry name" value="F-box_dom"/>
</dbReference>
<dbReference type="InterPro" id="IPR023395">
    <property type="entry name" value="MCP_dom_sf"/>
</dbReference>
<evidence type="ECO:0000256" key="12">
    <source>
        <dbReference type="SAM" id="MobiDB-lite"/>
    </source>
</evidence>
<feature type="domain" description="F-box" evidence="14">
    <location>
        <begin position="101"/>
        <end position="148"/>
    </location>
</feature>
<dbReference type="InterPro" id="IPR036047">
    <property type="entry name" value="F-box-like_dom_sf"/>
</dbReference>
<dbReference type="AlphaFoldDB" id="A0A6A4SIB7"/>
<keyword evidence="3" id="KW-0813">Transport</keyword>
<dbReference type="PANTHER" id="PTHR45928:SF3">
    <property type="entry name" value="SOLUTE CARRIER FAMILY 25 MEMBER 34"/>
    <property type="match status" value="1"/>
</dbReference>
<evidence type="ECO:0000256" key="10">
    <source>
        <dbReference type="ARBA" id="ARBA00040911"/>
    </source>
</evidence>
<organism evidence="15 16">
    <name type="scientific">Scophthalmus maximus</name>
    <name type="common">Turbot</name>
    <name type="synonym">Psetta maxima</name>
    <dbReference type="NCBI Taxonomy" id="52904"/>
    <lineage>
        <taxon>Eukaryota</taxon>
        <taxon>Metazoa</taxon>
        <taxon>Chordata</taxon>
        <taxon>Craniata</taxon>
        <taxon>Vertebrata</taxon>
        <taxon>Euteleostomi</taxon>
        <taxon>Actinopterygii</taxon>
        <taxon>Neopterygii</taxon>
        <taxon>Teleostei</taxon>
        <taxon>Neoteleostei</taxon>
        <taxon>Acanthomorphata</taxon>
        <taxon>Carangaria</taxon>
        <taxon>Pleuronectiformes</taxon>
        <taxon>Pleuronectoidei</taxon>
        <taxon>Scophthalmidae</taxon>
        <taxon>Scophthalmus</taxon>
    </lineage>
</organism>
<gene>
    <name evidence="15" type="ORF">F2P81_012674</name>
</gene>
<evidence type="ECO:0000256" key="3">
    <source>
        <dbReference type="ARBA" id="ARBA00022448"/>
    </source>
</evidence>
<feature type="compositionally biased region" description="Low complexity" evidence="12">
    <location>
        <begin position="438"/>
        <end position="457"/>
    </location>
</feature>
<proteinExistence type="inferred from homology"/>
<evidence type="ECO:0000259" key="14">
    <source>
        <dbReference type="PROSITE" id="PS50181"/>
    </source>
</evidence>
<feature type="transmembrane region" description="Helical" evidence="13">
    <location>
        <begin position="819"/>
        <end position="840"/>
    </location>
</feature>
<comment type="caution">
    <text evidence="15">The sequence shown here is derived from an EMBL/GenBank/DDBJ whole genome shotgun (WGS) entry which is preliminary data.</text>
</comment>
<dbReference type="Gene3D" id="1.20.1280.50">
    <property type="match status" value="1"/>
</dbReference>
<evidence type="ECO:0000313" key="16">
    <source>
        <dbReference type="Proteomes" id="UP000438429"/>
    </source>
</evidence>
<name>A0A6A4SIB7_SCOMX</name>
<keyword evidence="5" id="KW-0677">Repeat</keyword>
<feature type="compositionally biased region" description="Low complexity" evidence="12">
    <location>
        <begin position="472"/>
        <end position="486"/>
    </location>
</feature>
<dbReference type="Pfam" id="PF00153">
    <property type="entry name" value="Mito_carr"/>
    <property type="match status" value="3"/>
</dbReference>
<comment type="similarity">
    <text evidence="2">Belongs to the mitochondrial carrier (TC 2.A.29) family.</text>
</comment>
<sequence length="915" mass="98013">MRNEASDVFGHVTSIERIKLRYTENRFSFVTRASELLWLRAERKMATTIMSRSPDNEDGCFVAMDTEDDGTEPAGITEEVEAKMGSWPQEGTMESGAKGGERTMLELPEEVLEYILSFLSPYQEHKTAALVCKQWYRLIKGACYYDSNQSMYVFGGCTQSSCNAAFNDLWRLDLNSKEWIRPLASGSYPSPKAGATLVMHKDLLVLFGGWTRPSPYPLHQPERFFDEIHTYSPSKNCSLKMPGCFTWMLHHGSGSSCRWKTKTMELQSFGVTQLVGATPAPLGPEPPSLRSQSPVRSGAAGVVLGAVEEAPCVNGRWGTLRPRPSARGSARDGSPSSSQQPSPSQGPDSPPLPPHPLLNGSSPSPRTSPAQAASPPSRPHLPASTDYGWESPPSVSHHSDVPSTNGLHTPPASSPHTPPGAVSPAALRRGLEAVKNKSSSSLPSSSSSSSSQTQGASPVGGGGGAGPPGTPPSSSSSPPQAAGADGHAIPPIARRLGHHPPQSLNVGKPLYQSLNCKPMQMYVLDVSRAKAAGVVSWRVYGNGTPAAVTGPPETSLHTVVQGRGELIIFGGLMDKKQNVKYYPKTNALYFVRAKRMASTVSTVPHHVFGPSPPPPAVWPPLDFALGALACCGACVFTNPLEVVKTRLQLQGELCARGSYQRHYRGVLQALWVVGRTDGLRGLQKGLTVGLMYQGVMNGVRLGSYSYCEGLGITSLHGGSLLSGAGAGALGAFIASPAYLVKTHLQAQTVQAIAVGHQHNHLGVSDAFVSIYRREGLIGLWRGVNGAVPRVMVGSAAQLATFTSAKEWVSHSQRFSPNSVLIALIAAMISGVAVAFTITPFDVISTRLYNQPVDEFHRGRLYHGFSDCVLKVCQAEGLLGFYKGMGPVFLRLAPHTVLSMLFWDLMRHQAVKDSRS</sequence>
<evidence type="ECO:0000256" key="6">
    <source>
        <dbReference type="ARBA" id="ARBA00022792"/>
    </source>
</evidence>
<dbReference type="Pfam" id="PF12937">
    <property type="entry name" value="F-box-like"/>
    <property type="match status" value="1"/>
</dbReference>
<feature type="repeat" description="Solcar" evidence="11">
    <location>
        <begin position="817"/>
        <end position="908"/>
    </location>
</feature>
<evidence type="ECO:0000256" key="13">
    <source>
        <dbReference type="SAM" id="Phobius"/>
    </source>
</evidence>
<evidence type="ECO:0000256" key="4">
    <source>
        <dbReference type="ARBA" id="ARBA00022692"/>
    </source>
</evidence>
<dbReference type="GO" id="GO:0005743">
    <property type="term" value="C:mitochondrial inner membrane"/>
    <property type="evidence" value="ECO:0007669"/>
    <property type="project" value="UniProtKB-SubCell"/>
</dbReference>
<evidence type="ECO:0000256" key="2">
    <source>
        <dbReference type="ARBA" id="ARBA00006375"/>
    </source>
</evidence>
<dbReference type="InterPro" id="IPR051508">
    <property type="entry name" value="Mito_Carrier_Antiporter"/>
</dbReference>
<keyword evidence="7 13" id="KW-1133">Transmembrane helix</keyword>